<keyword evidence="1 2" id="KW-0545">Nucleotide biosynthesis</keyword>
<dbReference type="InterPro" id="IPR000836">
    <property type="entry name" value="PRTase_dom"/>
</dbReference>
<evidence type="ECO:0000313" key="5">
    <source>
        <dbReference type="EMBL" id="RAR64379.1"/>
    </source>
</evidence>
<feature type="domain" description="Phosphoribosyltransferase" evidence="3">
    <location>
        <begin position="156"/>
        <end position="251"/>
    </location>
</feature>
<dbReference type="GO" id="GO:0002189">
    <property type="term" value="C:ribose phosphate diphosphokinase complex"/>
    <property type="evidence" value="ECO:0007669"/>
    <property type="project" value="TreeGrafter"/>
</dbReference>
<dbReference type="InterPro" id="IPR029099">
    <property type="entry name" value="Pribosyltran_N"/>
</dbReference>
<dbReference type="Gene3D" id="3.40.50.2020">
    <property type="match status" value="2"/>
</dbReference>
<proteinExistence type="inferred from homology"/>
<evidence type="ECO:0000259" key="3">
    <source>
        <dbReference type="Pfam" id="PF00156"/>
    </source>
</evidence>
<dbReference type="Pfam" id="PF00156">
    <property type="entry name" value="Pribosyltran"/>
    <property type="match status" value="1"/>
</dbReference>
<dbReference type="EMBL" id="QLSX01000001">
    <property type="protein sequence ID" value="RAR64379.1"/>
    <property type="molecule type" value="Genomic_DNA"/>
</dbReference>
<protein>
    <submittedName>
        <fullName evidence="5">Ribose-phosphate pyrophosphokinase</fullName>
    </submittedName>
</protein>
<dbReference type="GO" id="GO:0000287">
    <property type="term" value="F:magnesium ion binding"/>
    <property type="evidence" value="ECO:0007669"/>
    <property type="project" value="InterPro"/>
</dbReference>
<dbReference type="PANTHER" id="PTHR10210">
    <property type="entry name" value="RIBOSE-PHOSPHATE DIPHOSPHOKINASE FAMILY MEMBER"/>
    <property type="match status" value="1"/>
</dbReference>
<comment type="similarity">
    <text evidence="2">Belongs to the ribose-phosphate pyrophosphokinase family.</text>
</comment>
<evidence type="ECO:0000259" key="4">
    <source>
        <dbReference type="Pfam" id="PF13793"/>
    </source>
</evidence>
<dbReference type="GO" id="GO:0006015">
    <property type="term" value="P:5-phosphoribose 1-diphosphate biosynthetic process"/>
    <property type="evidence" value="ECO:0007669"/>
    <property type="project" value="TreeGrafter"/>
</dbReference>
<dbReference type="GO" id="GO:0016301">
    <property type="term" value="F:kinase activity"/>
    <property type="evidence" value="ECO:0007669"/>
    <property type="project" value="UniProtKB-KW"/>
</dbReference>
<dbReference type="Pfam" id="PF13793">
    <property type="entry name" value="Pribosyltran_N"/>
    <property type="match status" value="1"/>
</dbReference>
<dbReference type="SMART" id="SM01400">
    <property type="entry name" value="Pribosyltran_N"/>
    <property type="match status" value="1"/>
</dbReference>
<dbReference type="GO" id="GO:0004749">
    <property type="term" value="F:ribose phosphate diphosphokinase activity"/>
    <property type="evidence" value="ECO:0007669"/>
    <property type="project" value="TreeGrafter"/>
</dbReference>
<dbReference type="SUPFAM" id="SSF53271">
    <property type="entry name" value="PRTase-like"/>
    <property type="match status" value="2"/>
</dbReference>
<dbReference type="InterPro" id="IPR029057">
    <property type="entry name" value="PRTase-like"/>
</dbReference>
<keyword evidence="5" id="KW-0418">Kinase</keyword>
<dbReference type="AlphaFoldDB" id="A0A328XY47"/>
<dbReference type="PANTHER" id="PTHR10210:SF41">
    <property type="entry name" value="RIBOSE-PHOSPHATE PYROPHOSPHOKINASE 1, CHLOROPLASTIC"/>
    <property type="match status" value="1"/>
</dbReference>
<dbReference type="InterPro" id="IPR005946">
    <property type="entry name" value="Rib-P_diPkinase"/>
</dbReference>
<dbReference type="GO" id="GO:0005737">
    <property type="term" value="C:cytoplasm"/>
    <property type="evidence" value="ECO:0007669"/>
    <property type="project" value="TreeGrafter"/>
</dbReference>
<accession>A0A328XY47</accession>
<dbReference type="RefSeq" id="WP_112053247.1">
    <property type="nucleotide sequence ID" value="NZ_QLSX01000001.1"/>
</dbReference>
<evidence type="ECO:0000256" key="2">
    <source>
        <dbReference type="RuleBase" id="RU004324"/>
    </source>
</evidence>
<comment type="caution">
    <text evidence="5">The sequence shown here is derived from an EMBL/GenBank/DDBJ whole genome shotgun (WGS) entry which is preliminary data.</text>
</comment>
<feature type="domain" description="Ribose-phosphate pyrophosphokinase N-terminal" evidence="4">
    <location>
        <begin position="16"/>
        <end position="117"/>
    </location>
</feature>
<dbReference type="NCBIfam" id="TIGR01251">
    <property type="entry name" value="ribP_PPkin"/>
    <property type="match status" value="1"/>
</dbReference>
<reference evidence="5 6" key="1">
    <citation type="submission" date="2018-06" db="EMBL/GenBank/DDBJ databases">
        <title>Comparative analysis of microorganisms from saline springs in Andes Mountain Range, Colombia.</title>
        <authorList>
            <person name="Rubin E."/>
        </authorList>
    </citation>
    <scope>NUCLEOTIDE SEQUENCE [LARGE SCALE GENOMIC DNA]</scope>
    <source>
        <strain evidence="5 6">USBA-857</strain>
    </source>
</reference>
<gene>
    <name evidence="5" type="ORF">BCL93_101198</name>
</gene>
<evidence type="ECO:0000313" key="6">
    <source>
        <dbReference type="Proteomes" id="UP000249700"/>
    </source>
</evidence>
<evidence type="ECO:0000256" key="1">
    <source>
        <dbReference type="ARBA" id="ARBA00022727"/>
    </source>
</evidence>
<dbReference type="Proteomes" id="UP000249700">
    <property type="component" value="Unassembled WGS sequence"/>
</dbReference>
<dbReference type="GO" id="GO:0006164">
    <property type="term" value="P:purine nucleotide biosynthetic process"/>
    <property type="evidence" value="ECO:0007669"/>
    <property type="project" value="TreeGrafter"/>
</dbReference>
<dbReference type="CDD" id="cd06223">
    <property type="entry name" value="PRTases_typeI"/>
    <property type="match status" value="1"/>
</dbReference>
<organism evidence="5 6">
    <name type="scientific">Onishia taeanensis</name>
    <dbReference type="NCBI Taxonomy" id="284577"/>
    <lineage>
        <taxon>Bacteria</taxon>
        <taxon>Pseudomonadati</taxon>
        <taxon>Pseudomonadota</taxon>
        <taxon>Gammaproteobacteria</taxon>
        <taxon>Oceanospirillales</taxon>
        <taxon>Halomonadaceae</taxon>
        <taxon>Onishia</taxon>
    </lineage>
</organism>
<keyword evidence="5" id="KW-0808">Transferase</keyword>
<dbReference type="NCBIfam" id="NF005537">
    <property type="entry name" value="PRK07199.1"/>
    <property type="match status" value="1"/>
</dbReference>
<sequence length="304" mass="32901">MDTRLAYFEDEAAPALRLAEAAGLKASVIKRHDFPDQELMLTLVPPLADALPRTLVVYRSLDRPNDKLVELLLVARHARRLGVKRLVLVAPYLAYMRQDIAFHPGEIVSQPLVGGFLDELYDALITVDPHLHRISRLEEVMPRIQALTLSGAPTLADLIQKKRSNPLLLGPDAESSQWIEMAAAATGLDHGVCHKVRHGDTRVEIALPDLDLCGREVVLMDDIASSGHTLARAIEAVLAAGADSVDVAVTHALFAGDALEVIRQAGVNEVWSTDCIAHPSNAVAMAPILGKALGEVLADTQRDT</sequence>
<name>A0A328XY47_9GAMM</name>
<dbReference type="OrthoDB" id="324294at2"/>